<evidence type="ECO:0000256" key="1">
    <source>
        <dbReference type="SAM" id="Phobius"/>
    </source>
</evidence>
<proteinExistence type="predicted"/>
<sequence>MKRAIGAALTSALLFPGLGQLIVLKRPARSCLFLLPAAVALFFLVGSAISTATVVANEIAAGTLQLDIQLILQRIAAANPGPAGSTASGVLIAAWLGSILDALFRR</sequence>
<dbReference type="RefSeq" id="WP_145873717.1">
    <property type="nucleotide sequence ID" value="NZ_CP046904.1"/>
</dbReference>
<name>A0ABX6FPC2_9BURK</name>
<keyword evidence="1" id="KW-0472">Membrane</keyword>
<evidence type="ECO:0000313" key="2">
    <source>
        <dbReference type="EMBL" id="QGZ38377.1"/>
    </source>
</evidence>
<dbReference type="EMBL" id="CP046904">
    <property type="protein sequence ID" value="QGZ38377.1"/>
    <property type="molecule type" value="Genomic_DNA"/>
</dbReference>
<keyword evidence="3" id="KW-1185">Reference proteome</keyword>
<protein>
    <submittedName>
        <fullName evidence="2">Uncharacterized protein</fullName>
    </submittedName>
</protein>
<keyword evidence="1" id="KW-1133">Transmembrane helix</keyword>
<gene>
    <name evidence="2" type="ORF">GO485_04460</name>
</gene>
<dbReference type="Proteomes" id="UP000437862">
    <property type="component" value="Chromosome"/>
</dbReference>
<evidence type="ECO:0000313" key="3">
    <source>
        <dbReference type="Proteomes" id="UP000437862"/>
    </source>
</evidence>
<feature type="transmembrane region" description="Helical" evidence="1">
    <location>
        <begin position="35"/>
        <end position="56"/>
    </location>
</feature>
<reference evidence="2 3" key="1">
    <citation type="submission" date="2019-12" db="EMBL/GenBank/DDBJ databases">
        <title>Draft Genome Sequences of Six Type Strains of the Genus Massilia.</title>
        <authorList>
            <person name="Miess H."/>
            <person name="Frediansyah A."/>
            <person name="Goeker M."/>
            <person name="Gross H."/>
        </authorList>
    </citation>
    <scope>NUCLEOTIDE SEQUENCE [LARGE SCALE GENOMIC DNA]</scope>
    <source>
        <strain evidence="2 3">DSM 26639</strain>
    </source>
</reference>
<accession>A0ABX6FPC2</accession>
<keyword evidence="1" id="KW-0812">Transmembrane</keyword>
<organism evidence="2 3">
    <name type="scientific">Pseudoduganella flava</name>
    <dbReference type="NCBI Taxonomy" id="871742"/>
    <lineage>
        <taxon>Bacteria</taxon>
        <taxon>Pseudomonadati</taxon>
        <taxon>Pseudomonadota</taxon>
        <taxon>Betaproteobacteria</taxon>
        <taxon>Burkholderiales</taxon>
        <taxon>Oxalobacteraceae</taxon>
        <taxon>Telluria group</taxon>
        <taxon>Pseudoduganella</taxon>
    </lineage>
</organism>